<protein>
    <recommendedName>
        <fullName evidence="3">Mitochondrial protein</fullName>
    </recommendedName>
</protein>
<dbReference type="PANTHER" id="PTHR37773:SF1">
    <property type="entry name" value="TRANSMEMBRANE PROTEIN"/>
    <property type="match status" value="1"/>
</dbReference>
<gene>
    <name evidence="1" type="ORF">BUALT_Bualt04G0099900</name>
</gene>
<accession>A0AAV6XMQ6</accession>
<proteinExistence type="predicted"/>
<dbReference type="EMBL" id="WHWC01000004">
    <property type="protein sequence ID" value="KAG8384261.1"/>
    <property type="molecule type" value="Genomic_DNA"/>
</dbReference>
<dbReference type="Proteomes" id="UP000826271">
    <property type="component" value="Unassembled WGS sequence"/>
</dbReference>
<reference evidence="1" key="1">
    <citation type="submission" date="2019-10" db="EMBL/GenBank/DDBJ databases">
        <authorList>
            <person name="Zhang R."/>
            <person name="Pan Y."/>
            <person name="Wang J."/>
            <person name="Ma R."/>
            <person name="Yu S."/>
        </authorList>
    </citation>
    <scope>NUCLEOTIDE SEQUENCE</scope>
    <source>
        <strain evidence="1">LA-IB0</strain>
        <tissue evidence="1">Leaf</tissue>
    </source>
</reference>
<dbReference type="InterPro" id="IPR044987">
    <property type="entry name" value="AtMg00030-like"/>
</dbReference>
<dbReference type="PANTHER" id="PTHR37773">
    <property type="entry name" value="TRANSMEMBRANE PROTEIN"/>
    <property type="match status" value="1"/>
</dbReference>
<name>A0AAV6XMQ6_9LAMI</name>
<keyword evidence="2" id="KW-1185">Reference proteome</keyword>
<evidence type="ECO:0008006" key="3">
    <source>
        <dbReference type="Google" id="ProtNLM"/>
    </source>
</evidence>
<comment type="caution">
    <text evidence="1">The sequence shown here is derived from an EMBL/GenBank/DDBJ whole genome shotgun (WGS) entry which is preliminary data.</text>
</comment>
<evidence type="ECO:0000313" key="2">
    <source>
        <dbReference type="Proteomes" id="UP000826271"/>
    </source>
</evidence>
<dbReference type="AlphaFoldDB" id="A0AAV6XMQ6"/>
<organism evidence="1 2">
    <name type="scientific">Buddleja alternifolia</name>
    <dbReference type="NCBI Taxonomy" id="168488"/>
    <lineage>
        <taxon>Eukaryota</taxon>
        <taxon>Viridiplantae</taxon>
        <taxon>Streptophyta</taxon>
        <taxon>Embryophyta</taxon>
        <taxon>Tracheophyta</taxon>
        <taxon>Spermatophyta</taxon>
        <taxon>Magnoliopsida</taxon>
        <taxon>eudicotyledons</taxon>
        <taxon>Gunneridae</taxon>
        <taxon>Pentapetalae</taxon>
        <taxon>asterids</taxon>
        <taxon>lamiids</taxon>
        <taxon>Lamiales</taxon>
        <taxon>Scrophulariaceae</taxon>
        <taxon>Buddlejeae</taxon>
        <taxon>Buddleja</taxon>
    </lineage>
</organism>
<evidence type="ECO:0000313" key="1">
    <source>
        <dbReference type="EMBL" id="KAG8384261.1"/>
    </source>
</evidence>
<sequence>MFQFAKFEKSKERRLATELGYGFPIGDPWITGGISPWPFASKSVLPSQCPDIHPMHSFRSPLASHRLHKLRKPESKSYGKGIGWDDSIYGPKCHSISKWGGTAMPKPFEKVSQFLIHVHRLRANNCPWLPQMSLQMIFSSRDQISQCHILIRDRSLRAQLKAYHADEKRSVHNVHSLGRHFPSKRNQTGLVKVERRRSCYMVHSIKSIAGVSQRRRSSSYRIGIGTKISNRIGTGINILKMLFIKPSKAYFVSTEERGSGKPSQMTNKICSEEFITNDEARRGISPEEGEEGTLSSSKLLSPYEEEFWKDNNLYRWSDLC</sequence>